<evidence type="ECO:0000256" key="7">
    <source>
        <dbReference type="ARBA" id="ARBA00019373"/>
    </source>
</evidence>
<evidence type="ECO:0000256" key="12">
    <source>
        <dbReference type="ARBA" id="ARBA00022695"/>
    </source>
</evidence>
<feature type="transmembrane region" description="Helical" evidence="19">
    <location>
        <begin position="121"/>
        <end position="140"/>
    </location>
</feature>
<evidence type="ECO:0000256" key="15">
    <source>
        <dbReference type="ARBA" id="ARBA00023136"/>
    </source>
</evidence>
<feature type="transmembrane region" description="Helical" evidence="19">
    <location>
        <begin position="192"/>
        <end position="211"/>
    </location>
</feature>
<evidence type="ECO:0000256" key="4">
    <source>
        <dbReference type="ARBA" id="ARBA00005189"/>
    </source>
</evidence>
<comment type="subcellular location">
    <subcellularLocation>
        <location evidence="2">Cell membrane</location>
        <topology evidence="2">Multi-pass membrane protein</topology>
    </subcellularLocation>
</comment>
<feature type="transmembrane region" description="Helical" evidence="19">
    <location>
        <begin position="53"/>
        <end position="72"/>
    </location>
</feature>
<dbReference type="GO" id="GO:0004605">
    <property type="term" value="F:phosphatidate cytidylyltransferase activity"/>
    <property type="evidence" value="ECO:0007669"/>
    <property type="project" value="UniProtKB-EC"/>
</dbReference>
<dbReference type="GO" id="GO:0005886">
    <property type="term" value="C:plasma membrane"/>
    <property type="evidence" value="ECO:0007669"/>
    <property type="project" value="UniProtKB-SubCell"/>
</dbReference>
<evidence type="ECO:0000256" key="8">
    <source>
        <dbReference type="ARBA" id="ARBA00022475"/>
    </source>
</evidence>
<dbReference type="GO" id="GO:0016024">
    <property type="term" value="P:CDP-diacylglycerol biosynthetic process"/>
    <property type="evidence" value="ECO:0007669"/>
    <property type="project" value="UniProtKB-UniPathway"/>
</dbReference>
<comment type="caution">
    <text evidence="20">The sequence shown here is derived from an EMBL/GenBank/DDBJ whole genome shotgun (WGS) entry which is preliminary data.</text>
</comment>
<comment type="similarity">
    <text evidence="5 18">Belongs to the CDS family.</text>
</comment>
<keyword evidence="8" id="KW-1003">Cell membrane</keyword>
<name>A0A2A5SZH9_9GAMM</name>
<keyword evidence="14" id="KW-0443">Lipid metabolism</keyword>
<evidence type="ECO:0000256" key="18">
    <source>
        <dbReference type="RuleBase" id="RU003938"/>
    </source>
</evidence>
<dbReference type="PANTHER" id="PTHR46382">
    <property type="entry name" value="PHOSPHATIDATE CYTIDYLYLTRANSFERASE"/>
    <property type="match status" value="1"/>
</dbReference>
<evidence type="ECO:0000256" key="2">
    <source>
        <dbReference type="ARBA" id="ARBA00004651"/>
    </source>
</evidence>
<comment type="pathway">
    <text evidence="3 18">Phospholipid metabolism; CDP-diacylglycerol biosynthesis; CDP-diacylglycerol from sn-glycerol 3-phosphate: step 3/3.</text>
</comment>
<keyword evidence="13 19" id="KW-1133">Transmembrane helix</keyword>
<evidence type="ECO:0000256" key="9">
    <source>
        <dbReference type="ARBA" id="ARBA00022516"/>
    </source>
</evidence>
<feature type="transmembrane region" description="Helical" evidence="19">
    <location>
        <begin position="78"/>
        <end position="100"/>
    </location>
</feature>
<keyword evidence="9" id="KW-0444">Lipid biosynthesis</keyword>
<dbReference type="UniPathway" id="UPA00557">
    <property type="reaction ID" value="UER00614"/>
</dbReference>
<dbReference type="EC" id="2.7.7.41" evidence="6 18"/>
<sequence length="282" mass="30652">MLKQRVLTASVLGPLVIAGIFFLPFYIFVMVVVTIVLIGHWEWTKFIAATSRCEVIILPALVLIGFLLAFPVDFSGLNISTINGCLVALIGTIWWLLATVMVVKYPKATSWWSNNSVLQQIFGILTLLPFLWSVLSLRAYEYNFHPYLGAKLVLLVCLLVWAADTGAYFVGKCFGKRKMAPAVSPNKTIEGMIGGLIASVLVAAVTAKYFAIPSPSLSVLGIIALITSFSSVLGDLAESMFKRVAGVKDSGNILPGHGGILDRIDSLTAAFPVFTLLYFWLA</sequence>
<keyword evidence="16" id="KW-0594">Phospholipid biosynthesis</keyword>
<evidence type="ECO:0000256" key="11">
    <source>
        <dbReference type="ARBA" id="ARBA00022692"/>
    </source>
</evidence>
<evidence type="ECO:0000256" key="6">
    <source>
        <dbReference type="ARBA" id="ARBA00012487"/>
    </source>
</evidence>
<feature type="transmembrane region" description="Helical" evidence="19">
    <location>
        <begin position="152"/>
        <end position="171"/>
    </location>
</feature>
<evidence type="ECO:0000313" key="21">
    <source>
        <dbReference type="Proteomes" id="UP000219020"/>
    </source>
</evidence>
<evidence type="ECO:0000256" key="19">
    <source>
        <dbReference type="SAM" id="Phobius"/>
    </source>
</evidence>
<keyword evidence="12 18" id="KW-0548">Nucleotidyltransferase</keyword>
<evidence type="ECO:0000256" key="16">
    <source>
        <dbReference type="ARBA" id="ARBA00023209"/>
    </source>
</evidence>
<comment type="catalytic activity">
    <reaction evidence="1 18">
        <text>a 1,2-diacyl-sn-glycero-3-phosphate + CTP + H(+) = a CDP-1,2-diacyl-sn-glycerol + diphosphate</text>
        <dbReference type="Rhea" id="RHEA:16229"/>
        <dbReference type="ChEBI" id="CHEBI:15378"/>
        <dbReference type="ChEBI" id="CHEBI:33019"/>
        <dbReference type="ChEBI" id="CHEBI:37563"/>
        <dbReference type="ChEBI" id="CHEBI:58332"/>
        <dbReference type="ChEBI" id="CHEBI:58608"/>
        <dbReference type="EC" id="2.7.7.41"/>
    </reaction>
</comment>
<reference evidence="21" key="1">
    <citation type="submission" date="2017-04" db="EMBL/GenBank/DDBJ databases">
        <title>Genome evolution of the luminous symbionts of deep sea anglerfish.</title>
        <authorList>
            <person name="Hendry T.A."/>
        </authorList>
    </citation>
    <scope>NUCLEOTIDE SEQUENCE [LARGE SCALE GENOMIC DNA]</scope>
</reference>
<evidence type="ECO:0000256" key="17">
    <source>
        <dbReference type="ARBA" id="ARBA00023264"/>
    </source>
</evidence>
<keyword evidence="10 18" id="KW-0808">Transferase</keyword>
<dbReference type="PROSITE" id="PS01315">
    <property type="entry name" value="CDS"/>
    <property type="match status" value="1"/>
</dbReference>
<protein>
    <recommendedName>
        <fullName evidence="7 18">Phosphatidate cytidylyltransferase</fullName>
        <ecNumber evidence="6 18">2.7.7.41</ecNumber>
    </recommendedName>
</protein>
<proteinExistence type="inferred from homology"/>
<dbReference type="AlphaFoldDB" id="A0A2A5SZH9"/>
<organism evidence="20 21">
    <name type="scientific">Candidatus Enterovibrio escicola</name>
    <dbReference type="NCBI Taxonomy" id="1927127"/>
    <lineage>
        <taxon>Bacteria</taxon>
        <taxon>Pseudomonadati</taxon>
        <taxon>Pseudomonadota</taxon>
        <taxon>Gammaproteobacteria</taxon>
        <taxon>Vibrionales</taxon>
        <taxon>Vibrionaceae</taxon>
        <taxon>Enterovibrio</taxon>
    </lineage>
</organism>
<dbReference type="Pfam" id="PF01148">
    <property type="entry name" value="CTP_transf_1"/>
    <property type="match status" value="1"/>
</dbReference>
<keyword evidence="17" id="KW-1208">Phospholipid metabolism</keyword>
<evidence type="ECO:0000256" key="14">
    <source>
        <dbReference type="ARBA" id="ARBA00023098"/>
    </source>
</evidence>
<feature type="transmembrane region" description="Helical" evidence="19">
    <location>
        <begin position="12"/>
        <end position="41"/>
    </location>
</feature>
<keyword evidence="15 19" id="KW-0472">Membrane</keyword>
<dbReference type="EMBL" id="NBYY01000034">
    <property type="protein sequence ID" value="PCS21329.1"/>
    <property type="molecule type" value="Genomic_DNA"/>
</dbReference>
<comment type="pathway">
    <text evidence="4">Lipid metabolism.</text>
</comment>
<dbReference type="GeneID" id="66952456"/>
<dbReference type="PANTHER" id="PTHR46382:SF1">
    <property type="entry name" value="PHOSPHATIDATE CYTIDYLYLTRANSFERASE"/>
    <property type="match status" value="1"/>
</dbReference>
<keyword evidence="21" id="KW-1185">Reference proteome</keyword>
<evidence type="ECO:0000256" key="13">
    <source>
        <dbReference type="ARBA" id="ARBA00022989"/>
    </source>
</evidence>
<dbReference type="InterPro" id="IPR000374">
    <property type="entry name" value="PC_trans"/>
</dbReference>
<evidence type="ECO:0000313" key="20">
    <source>
        <dbReference type="EMBL" id="PCS21329.1"/>
    </source>
</evidence>
<dbReference type="RefSeq" id="WP_097357157.1">
    <property type="nucleotide sequence ID" value="NZ_CAWNJE010000022.1"/>
</dbReference>
<dbReference type="Proteomes" id="UP000219020">
    <property type="component" value="Unassembled WGS sequence"/>
</dbReference>
<evidence type="ECO:0000256" key="5">
    <source>
        <dbReference type="ARBA" id="ARBA00010185"/>
    </source>
</evidence>
<feature type="transmembrane region" description="Helical" evidence="19">
    <location>
        <begin position="217"/>
        <end position="237"/>
    </location>
</feature>
<gene>
    <name evidence="20" type="ORF">BTN49_2868</name>
</gene>
<evidence type="ECO:0000256" key="1">
    <source>
        <dbReference type="ARBA" id="ARBA00001698"/>
    </source>
</evidence>
<evidence type="ECO:0000256" key="10">
    <source>
        <dbReference type="ARBA" id="ARBA00022679"/>
    </source>
</evidence>
<keyword evidence="11 18" id="KW-0812">Transmembrane</keyword>
<accession>A0A2A5SZH9</accession>
<evidence type="ECO:0000256" key="3">
    <source>
        <dbReference type="ARBA" id="ARBA00005119"/>
    </source>
</evidence>